<evidence type="ECO:0000313" key="3">
    <source>
        <dbReference type="Proteomes" id="UP000252355"/>
    </source>
</evidence>
<accession>A0A367ZNM1</accession>
<evidence type="ECO:0000256" key="1">
    <source>
        <dbReference type="SAM" id="Phobius"/>
    </source>
</evidence>
<dbReference type="EMBL" id="QOQW01000011">
    <property type="protein sequence ID" value="RCK79713.1"/>
    <property type="molecule type" value="Genomic_DNA"/>
</dbReference>
<sequence>MNSRWSVPVRGGSARAGFIAFYAFIMLLILGIFGISYWLVSRMTTDMIFKEASRIRARNFAQAGVEKVLINILNQYRLGNAKLDYPGKYTVERIDKEYNVEFGDGRYRVELVKPYVLPGSFKEMFGVPYYKNQVLIGFYDVWQVVVVGEVPDANITARVETLVKVIRNFVQY</sequence>
<organism evidence="2 3">
    <name type="scientific">Candidatus Ozemobacter sibiricus</name>
    <dbReference type="NCBI Taxonomy" id="2268124"/>
    <lineage>
        <taxon>Bacteria</taxon>
        <taxon>Candidatus Ozemobacteria</taxon>
        <taxon>Candidatus Ozemobacterales</taxon>
        <taxon>Candidatus Ozemobacteraceae</taxon>
        <taxon>Candidatus Ozemobacter</taxon>
    </lineage>
</organism>
<proteinExistence type="predicted"/>
<reference evidence="2 3" key="1">
    <citation type="submission" date="2018-05" db="EMBL/GenBank/DDBJ databases">
        <title>A metagenomic window into the 2 km-deep terrestrial subsurface aquifer revealed taxonomically and functionally diverse microbial community comprising novel uncultured bacterial lineages.</title>
        <authorList>
            <person name="Kadnikov V.V."/>
            <person name="Mardanov A.V."/>
            <person name="Beletsky A.V."/>
            <person name="Banks D."/>
            <person name="Pimenov N.V."/>
            <person name="Frank Y.A."/>
            <person name="Karnachuk O.V."/>
            <person name="Ravin N.V."/>
        </authorList>
    </citation>
    <scope>NUCLEOTIDE SEQUENCE [LARGE SCALE GENOMIC DNA]</scope>
    <source>
        <strain evidence="2">BY5</strain>
    </source>
</reference>
<comment type="caution">
    <text evidence="2">The sequence shown here is derived from an EMBL/GenBank/DDBJ whole genome shotgun (WGS) entry which is preliminary data.</text>
</comment>
<keyword evidence="1" id="KW-0812">Transmembrane</keyword>
<feature type="transmembrane region" description="Helical" evidence="1">
    <location>
        <begin position="20"/>
        <end position="40"/>
    </location>
</feature>
<dbReference type="Proteomes" id="UP000252355">
    <property type="component" value="Unassembled WGS sequence"/>
</dbReference>
<gene>
    <name evidence="2" type="ORF">OZSIB_4185</name>
</gene>
<keyword evidence="1" id="KW-0472">Membrane</keyword>
<name>A0A367ZNM1_9BACT</name>
<evidence type="ECO:0000313" key="2">
    <source>
        <dbReference type="EMBL" id="RCK79713.1"/>
    </source>
</evidence>
<protein>
    <submittedName>
        <fullName evidence="2">Uncharacterized protein</fullName>
    </submittedName>
</protein>
<keyword evidence="1" id="KW-1133">Transmembrane helix</keyword>
<dbReference type="AlphaFoldDB" id="A0A367ZNM1"/>